<name>A0A2T3AL75_9PEZI</name>
<evidence type="ECO:0000313" key="3">
    <source>
        <dbReference type="Proteomes" id="UP000241462"/>
    </source>
</evidence>
<feature type="transmembrane region" description="Helical" evidence="1">
    <location>
        <begin position="16"/>
        <end position="39"/>
    </location>
</feature>
<sequence>MSCALSASNCTLKLDLIYILCGGFGWKLGVVHLLVVQFWEIAFVHFIKQYTFGSGYSNTCLPWLSPVILLWAASVLPSDSSDQSRLCYCAANVSNRLAISRWSQKVCCGSWVVWQENISSLVAPSTSTARPLSARGQHSDRENLNENLFRATSTSKYEPSTNNRVVRLVKDQYATTKSGMSSRRDHVHRTQSLDYVRAKCTFEGVAI</sequence>
<dbReference type="EMBL" id="KZ678377">
    <property type="protein sequence ID" value="PSS02413.1"/>
    <property type="molecule type" value="Genomic_DNA"/>
</dbReference>
<keyword evidence="1" id="KW-0472">Membrane</keyword>
<keyword evidence="1" id="KW-1133">Transmembrane helix</keyword>
<accession>A0A2T3AL75</accession>
<evidence type="ECO:0000313" key="2">
    <source>
        <dbReference type="EMBL" id="PSS02413.1"/>
    </source>
</evidence>
<dbReference type="Proteomes" id="UP000241462">
    <property type="component" value="Unassembled WGS sequence"/>
</dbReference>
<dbReference type="AlphaFoldDB" id="A0A2T3AL75"/>
<gene>
    <name evidence="2" type="ORF">BD289DRAFT_237680</name>
</gene>
<reference evidence="2 3" key="1">
    <citation type="journal article" date="2018" name="Mycol. Prog.">
        <title>Coniella lustricola, a new species from submerged detritus.</title>
        <authorList>
            <person name="Raudabaugh D.B."/>
            <person name="Iturriaga T."/>
            <person name="Carver A."/>
            <person name="Mondo S."/>
            <person name="Pangilinan J."/>
            <person name="Lipzen A."/>
            <person name="He G."/>
            <person name="Amirebrahimi M."/>
            <person name="Grigoriev I.V."/>
            <person name="Miller A.N."/>
        </authorList>
    </citation>
    <scope>NUCLEOTIDE SEQUENCE [LARGE SCALE GENOMIC DNA]</scope>
    <source>
        <strain evidence="2 3">B22-T-1</strain>
    </source>
</reference>
<protein>
    <submittedName>
        <fullName evidence="2">Uncharacterized protein</fullName>
    </submittedName>
</protein>
<proteinExistence type="predicted"/>
<keyword evidence="3" id="KW-1185">Reference proteome</keyword>
<keyword evidence="1" id="KW-0812">Transmembrane</keyword>
<organism evidence="2 3">
    <name type="scientific">Coniella lustricola</name>
    <dbReference type="NCBI Taxonomy" id="2025994"/>
    <lineage>
        <taxon>Eukaryota</taxon>
        <taxon>Fungi</taxon>
        <taxon>Dikarya</taxon>
        <taxon>Ascomycota</taxon>
        <taxon>Pezizomycotina</taxon>
        <taxon>Sordariomycetes</taxon>
        <taxon>Sordariomycetidae</taxon>
        <taxon>Diaporthales</taxon>
        <taxon>Schizoparmaceae</taxon>
        <taxon>Coniella</taxon>
    </lineage>
</organism>
<evidence type="ECO:0000256" key="1">
    <source>
        <dbReference type="SAM" id="Phobius"/>
    </source>
</evidence>
<dbReference type="InParanoid" id="A0A2T3AL75"/>